<reference evidence="1 2" key="1">
    <citation type="submission" date="2019-12" db="EMBL/GenBank/DDBJ databases">
        <title>Sequencing and analysis of the whole genome of Mycoplasma gallinaceum strain Peacock20181011.</title>
        <authorList>
            <person name="Liu X."/>
            <person name="Qin Z."/>
            <person name="Xu H."/>
        </authorList>
    </citation>
    <scope>NUCLEOTIDE SEQUENCE [LARGE SCALE GENOMIC DNA]</scope>
    <source>
        <strain evidence="1 2">Peacock20181011</strain>
    </source>
</reference>
<proteinExistence type="predicted"/>
<dbReference type="AlphaFoldDB" id="A0A6H0V1S7"/>
<dbReference type="RefSeq" id="WP_167844951.1">
    <property type="nucleotide sequence ID" value="NZ_CP047225.1"/>
</dbReference>
<dbReference type="Proteomes" id="UP000503310">
    <property type="component" value="Chromosome"/>
</dbReference>
<accession>A0A6H0V1S7</accession>
<dbReference type="EMBL" id="CP047225">
    <property type="protein sequence ID" value="QIW61928.1"/>
    <property type="molecule type" value="Genomic_DNA"/>
</dbReference>
<gene>
    <name evidence="1" type="ORF">GOQ20_00365</name>
</gene>
<sequence length="80" mass="9268">MNHINKRNPKIDRVIISGNISFENLYLLFNKVLKNATPLKRPKNNPRQIPIKIGKTTKSKINEIVAFFFNFAPNIDNCDK</sequence>
<name>A0A6H0V1S7_9BACT</name>
<organism evidence="1 2">
    <name type="scientific">Mycoplasmopsis gallinacea</name>
    <dbReference type="NCBI Taxonomy" id="29556"/>
    <lineage>
        <taxon>Bacteria</taxon>
        <taxon>Bacillati</taxon>
        <taxon>Mycoplasmatota</taxon>
        <taxon>Mycoplasmoidales</taxon>
        <taxon>Metamycoplasmataceae</taxon>
        <taxon>Mycoplasmopsis</taxon>
    </lineage>
</organism>
<evidence type="ECO:0000313" key="2">
    <source>
        <dbReference type="Proteomes" id="UP000503310"/>
    </source>
</evidence>
<protein>
    <submittedName>
        <fullName evidence="1">Uncharacterized protein</fullName>
    </submittedName>
</protein>
<evidence type="ECO:0000313" key="1">
    <source>
        <dbReference type="EMBL" id="QIW61928.1"/>
    </source>
</evidence>